<feature type="domain" description="TGS" evidence="1">
    <location>
        <begin position="438"/>
        <end position="480"/>
    </location>
</feature>
<dbReference type="InterPro" id="IPR004095">
    <property type="entry name" value="TGS"/>
</dbReference>
<proteinExistence type="predicted"/>
<dbReference type="EMBL" id="JBHPBY010000098">
    <property type="protein sequence ID" value="MFC1850425.1"/>
    <property type="molecule type" value="Genomic_DNA"/>
</dbReference>
<dbReference type="SUPFAM" id="SSF81271">
    <property type="entry name" value="TGS-like"/>
    <property type="match status" value="1"/>
</dbReference>
<dbReference type="InterPro" id="IPR012675">
    <property type="entry name" value="Beta-grasp_dom_sf"/>
</dbReference>
<keyword evidence="3" id="KW-1185">Reference proteome</keyword>
<sequence length="694" mass="79119">MIELESIFEAIHDPDGSVVDDSFIQICQKLLQKIEWTRCEMQFSTYERNRIIILVNELHYSALLHAGRRRKSGDLEFNSHLVGTVENLLDDQNLTGLTSLLSGLKHDDIEDLGLSTEQLFRTNVYRDQLKNVSDLYLVKLHQNVFRIVSGTTKVKRETRKQTKEETFKKLLEFIRDHGVRVGYVKIADRSHNIKTLSGHGEGEIDKQKDIALETAEIYLPLSRLFKIPQSEEKLLSGCLKFLNPDFLSDYDTLMAQKGAEFLNKYKNKIEGQFFDGRHYSPETICEVNFVTRSLGGVLHQYNVDVPLTKLKISNLPIDYLDPMYDVVVLVDQHDHINPLIGKVIEKFSVGGLNINASKLGLNRGILLRIYNKAFGGRIYFRLNDRVSEARSKRGLLANIDDKTPPGIRRGIANILEKVAFDTTKIFHIAQQEFLQPRIIVYTPKNLRVELPRGATALDFADKIHEDVLKGAQSVSVCDDLWGQGQREISLFDDLPHGVVVFIDSCLSSRRGRTPDPSLIKVDPGWRHFCQTGARESILKYLRSSDAISLAAGKKYLQHISDLCGESQASMMTMIKKFYHQWEQESDEKIWLHIGRGECSLLEIVSTLPLFQQNERWFLSVLLPNKPRSLTTFTEKLGLLINIEQTTITTTKKGELGRVGLVVDFDTEKLSVLDFLKRILKIGYLGYEIQISPVI</sequence>
<organism evidence="2 3">
    <name type="scientific">candidate division CSSED10-310 bacterium</name>
    <dbReference type="NCBI Taxonomy" id="2855610"/>
    <lineage>
        <taxon>Bacteria</taxon>
        <taxon>Bacteria division CSSED10-310</taxon>
    </lineage>
</organism>
<dbReference type="Gene3D" id="3.10.20.30">
    <property type="match status" value="1"/>
</dbReference>
<name>A0ABV6YW82_UNCC1</name>
<gene>
    <name evidence="2" type="ORF">ACFL27_09570</name>
</gene>
<dbReference type="Pfam" id="PF02824">
    <property type="entry name" value="TGS"/>
    <property type="match status" value="1"/>
</dbReference>
<dbReference type="Pfam" id="PF13328">
    <property type="entry name" value="HD_4"/>
    <property type="match status" value="1"/>
</dbReference>
<accession>A0ABV6YW82</accession>
<evidence type="ECO:0000313" key="2">
    <source>
        <dbReference type="EMBL" id="MFC1850425.1"/>
    </source>
</evidence>
<dbReference type="Gene3D" id="1.10.3210.10">
    <property type="entry name" value="Hypothetical protein af1432"/>
    <property type="match status" value="1"/>
</dbReference>
<dbReference type="PANTHER" id="PTHR43061">
    <property type="entry name" value="GTP DIPHOSPHOKINASE RSH1, CHLOROPLASTIC-RELATED"/>
    <property type="match status" value="1"/>
</dbReference>
<protein>
    <submittedName>
        <fullName evidence="2">HD domain-containing protein</fullName>
    </submittedName>
</protein>
<dbReference type="PANTHER" id="PTHR43061:SF1">
    <property type="entry name" value="GTP DIPHOSPHOKINASE RSH1, CHLOROPLASTIC-RELATED"/>
    <property type="match status" value="1"/>
</dbReference>
<evidence type="ECO:0000259" key="1">
    <source>
        <dbReference type="Pfam" id="PF02824"/>
    </source>
</evidence>
<dbReference type="SUPFAM" id="SSF109604">
    <property type="entry name" value="HD-domain/PDEase-like"/>
    <property type="match status" value="1"/>
</dbReference>
<dbReference type="Proteomes" id="UP001594351">
    <property type="component" value="Unassembled WGS sequence"/>
</dbReference>
<reference evidence="2 3" key="1">
    <citation type="submission" date="2024-09" db="EMBL/GenBank/DDBJ databases">
        <title>Laminarin stimulates single cell rates of sulfate reduction while oxygen inhibits transcriptomic activity in coastal marine sediment.</title>
        <authorList>
            <person name="Lindsay M."/>
            <person name="Orcutt B."/>
            <person name="Emerson D."/>
            <person name="Stepanauskas R."/>
            <person name="D'Angelo T."/>
        </authorList>
    </citation>
    <scope>NUCLEOTIDE SEQUENCE [LARGE SCALE GENOMIC DNA]</scope>
    <source>
        <strain evidence="2">SAG AM-311-K15</strain>
    </source>
</reference>
<comment type="caution">
    <text evidence="2">The sequence shown here is derived from an EMBL/GenBank/DDBJ whole genome shotgun (WGS) entry which is preliminary data.</text>
</comment>
<dbReference type="InterPro" id="IPR012676">
    <property type="entry name" value="TGS-like"/>
</dbReference>
<evidence type="ECO:0000313" key="3">
    <source>
        <dbReference type="Proteomes" id="UP001594351"/>
    </source>
</evidence>